<name>A0A1I0QHB7_9BACT</name>
<gene>
    <name evidence="9" type="ORF">SAMN05216290_2335</name>
</gene>
<comment type="similarity">
    <text evidence="2">Belongs to the SusD family.</text>
</comment>
<evidence type="ECO:0000256" key="1">
    <source>
        <dbReference type="ARBA" id="ARBA00004442"/>
    </source>
</evidence>
<feature type="signal peptide" evidence="6">
    <location>
        <begin position="1"/>
        <end position="27"/>
    </location>
</feature>
<dbReference type="InterPro" id="IPR033985">
    <property type="entry name" value="SusD-like_N"/>
</dbReference>
<evidence type="ECO:0000256" key="6">
    <source>
        <dbReference type="SAM" id="SignalP"/>
    </source>
</evidence>
<dbReference type="Proteomes" id="UP000199437">
    <property type="component" value="Unassembled WGS sequence"/>
</dbReference>
<sequence>MVNMKSIKLLLLVVSALLTLFACESFLEEVDPNRVTANNFFTTPVGLRDAVDGVYAPMRDWIGLEEHYTFTVFGTDTFTEAADESSSWSSKQFNRYNSDLNPLSEKIELLWEVCYRGINNANTAINRSQEVDMPEAEKNDLLGQARFLRAYYYFWLVRNYGSVPIKLDETVGVETGFSRNSTDEVLTSIIEDLEFAAANLSTNPVQFGRPSTWAARNFLALAYLTRGRDASDYQRAFGNAQEVINRSPHRLLFDYADLWKLENQENNEVIWSVQFSSIESNNGGDGNRGHLFFLMEYDLAKYHMERDVENGRPFKRFRPTNYLLELYEENDPRFNASFKNVWYCNSEARLPNDGSLAIGDTCIYLPRTPLTDAEKDVKPYTVINPDEYDSRTFPSLRKFDQPDRVDQSDRDGSRDFIVFRLAETYLIAAEAEYRLNGGGLDYLNAVRRRANQPELTSIDINVILDERARELAGEGKRWFDLVRSNALVERVRQYNPVIAAENIDVHHVLRPLPQSEIDIVDSDNFTQNPGY</sequence>
<evidence type="ECO:0000313" key="9">
    <source>
        <dbReference type="EMBL" id="SEW26372.1"/>
    </source>
</evidence>
<dbReference type="PROSITE" id="PS51257">
    <property type="entry name" value="PROKAR_LIPOPROTEIN"/>
    <property type="match status" value="1"/>
</dbReference>
<dbReference type="Gene3D" id="1.25.40.390">
    <property type="match status" value="1"/>
</dbReference>
<dbReference type="GO" id="GO:0009279">
    <property type="term" value="C:cell outer membrane"/>
    <property type="evidence" value="ECO:0007669"/>
    <property type="project" value="UniProtKB-SubCell"/>
</dbReference>
<feature type="chain" id="PRO_5011692491" evidence="6">
    <location>
        <begin position="28"/>
        <end position="531"/>
    </location>
</feature>
<keyword evidence="4" id="KW-0472">Membrane</keyword>
<evidence type="ECO:0000259" key="7">
    <source>
        <dbReference type="Pfam" id="PF07980"/>
    </source>
</evidence>
<dbReference type="Pfam" id="PF14322">
    <property type="entry name" value="SusD-like_3"/>
    <property type="match status" value="1"/>
</dbReference>
<dbReference type="CDD" id="cd08977">
    <property type="entry name" value="SusD"/>
    <property type="match status" value="1"/>
</dbReference>
<evidence type="ECO:0000256" key="3">
    <source>
        <dbReference type="ARBA" id="ARBA00022729"/>
    </source>
</evidence>
<dbReference type="AlphaFoldDB" id="A0A1I0QHB7"/>
<dbReference type="InterPro" id="IPR012944">
    <property type="entry name" value="SusD_RagB_dom"/>
</dbReference>
<keyword evidence="3 6" id="KW-0732">Signal</keyword>
<evidence type="ECO:0000256" key="5">
    <source>
        <dbReference type="ARBA" id="ARBA00023237"/>
    </source>
</evidence>
<evidence type="ECO:0000256" key="4">
    <source>
        <dbReference type="ARBA" id="ARBA00023136"/>
    </source>
</evidence>
<dbReference type="EMBL" id="FOIR01000002">
    <property type="protein sequence ID" value="SEW26372.1"/>
    <property type="molecule type" value="Genomic_DNA"/>
</dbReference>
<dbReference type="Pfam" id="PF07980">
    <property type="entry name" value="SusD_RagB"/>
    <property type="match status" value="1"/>
</dbReference>
<protein>
    <submittedName>
        <fullName evidence="9">RagB/SusD domain-containing protein</fullName>
    </submittedName>
</protein>
<reference evidence="10" key="1">
    <citation type="submission" date="2016-10" db="EMBL/GenBank/DDBJ databases">
        <authorList>
            <person name="Varghese N."/>
            <person name="Submissions S."/>
        </authorList>
    </citation>
    <scope>NUCLEOTIDE SEQUENCE [LARGE SCALE GENOMIC DNA]</scope>
    <source>
        <strain evidence="10">CGMCC 1.12402</strain>
    </source>
</reference>
<evidence type="ECO:0000259" key="8">
    <source>
        <dbReference type="Pfam" id="PF14322"/>
    </source>
</evidence>
<proteinExistence type="inferred from homology"/>
<keyword evidence="5" id="KW-0998">Cell outer membrane</keyword>
<accession>A0A1I0QHB7</accession>
<organism evidence="9 10">
    <name type="scientific">Roseivirga pacifica</name>
    <dbReference type="NCBI Taxonomy" id="1267423"/>
    <lineage>
        <taxon>Bacteria</taxon>
        <taxon>Pseudomonadati</taxon>
        <taxon>Bacteroidota</taxon>
        <taxon>Cytophagia</taxon>
        <taxon>Cytophagales</taxon>
        <taxon>Roseivirgaceae</taxon>
        <taxon>Roseivirga</taxon>
    </lineage>
</organism>
<dbReference type="SUPFAM" id="SSF48452">
    <property type="entry name" value="TPR-like"/>
    <property type="match status" value="1"/>
</dbReference>
<dbReference type="OrthoDB" id="906516at2"/>
<evidence type="ECO:0000313" key="10">
    <source>
        <dbReference type="Proteomes" id="UP000199437"/>
    </source>
</evidence>
<feature type="domain" description="RagB/SusD" evidence="7">
    <location>
        <begin position="267"/>
        <end position="531"/>
    </location>
</feature>
<evidence type="ECO:0000256" key="2">
    <source>
        <dbReference type="ARBA" id="ARBA00006275"/>
    </source>
</evidence>
<comment type="subcellular location">
    <subcellularLocation>
        <location evidence="1">Cell outer membrane</location>
    </subcellularLocation>
</comment>
<dbReference type="STRING" id="1267423.SAMN05216290_2335"/>
<keyword evidence="10" id="KW-1185">Reference proteome</keyword>
<dbReference type="InterPro" id="IPR011990">
    <property type="entry name" value="TPR-like_helical_dom_sf"/>
</dbReference>
<feature type="domain" description="SusD-like N-terminal" evidence="8">
    <location>
        <begin position="67"/>
        <end position="224"/>
    </location>
</feature>